<dbReference type="PANTHER" id="PTHR30543:SF21">
    <property type="entry name" value="NAD(P)H-DEPENDENT FMN REDUCTASE LOT6"/>
    <property type="match status" value="1"/>
</dbReference>
<proteinExistence type="predicted"/>
<evidence type="ECO:0000259" key="3">
    <source>
        <dbReference type="Pfam" id="PF03358"/>
    </source>
</evidence>
<evidence type="ECO:0000256" key="1">
    <source>
        <dbReference type="ARBA" id="ARBA00001917"/>
    </source>
</evidence>
<dbReference type="Proteomes" id="UP001215231">
    <property type="component" value="Chromosome"/>
</dbReference>
<name>A0ABY7VK10_9GAMM</name>
<reference evidence="4 5" key="1">
    <citation type="journal article" date="2022" name="Mar. Drugs">
        <title>Bioassay-Guided Fractionation Leads to the Detection of Cholic Acid Generated by the Rare Thalassomonas sp.</title>
        <authorList>
            <person name="Pheiffer F."/>
            <person name="Schneider Y.K."/>
            <person name="Hansen E.H."/>
            <person name="Andersen J.H."/>
            <person name="Isaksson J."/>
            <person name="Busche T."/>
            <person name="R C."/>
            <person name="Kalinowski J."/>
            <person name="Zyl L.V."/>
            <person name="Trindade M."/>
        </authorList>
    </citation>
    <scope>NUCLEOTIDE SEQUENCE [LARGE SCALE GENOMIC DNA]</scope>
    <source>
        <strain evidence="4 5">A5K-61T</strain>
    </source>
</reference>
<evidence type="ECO:0000313" key="4">
    <source>
        <dbReference type="EMBL" id="WDE14072.1"/>
    </source>
</evidence>
<evidence type="ECO:0000256" key="2">
    <source>
        <dbReference type="ARBA" id="ARBA00022643"/>
    </source>
</evidence>
<feature type="domain" description="NADPH-dependent FMN reductase-like" evidence="3">
    <location>
        <begin position="3"/>
        <end position="140"/>
    </location>
</feature>
<dbReference type="PANTHER" id="PTHR30543">
    <property type="entry name" value="CHROMATE REDUCTASE"/>
    <property type="match status" value="1"/>
</dbReference>
<protein>
    <submittedName>
        <fullName evidence="4">NAD(P)H-dependent oxidoreductase</fullName>
    </submittedName>
</protein>
<dbReference type="InterPro" id="IPR050712">
    <property type="entry name" value="NAD(P)H-dep_reductase"/>
</dbReference>
<evidence type="ECO:0000313" key="5">
    <source>
        <dbReference type="Proteomes" id="UP001215231"/>
    </source>
</evidence>
<gene>
    <name evidence="4" type="ORF">H3N35_11875</name>
</gene>
<keyword evidence="2" id="KW-0288">FMN</keyword>
<dbReference type="InterPro" id="IPR029039">
    <property type="entry name" value="Flavoprotein-like_sf"/>
</dbReference>
<keyword evidence="5" id="KW-1185">Reference proteome</keyword>
<dbReference type="Pfam" id="PF03358">
    <property type="entry name" value="FMN_red"/>
    <property type="match status" value="1"/>
</dbReference>
<dbReference type="Gene3D" id="3.40.50.360">
    <property type="match status" value="1"/>
</dbReference>
<dbReference type="SUPFAM" id="SSF52218">
    <property type="entry name" value="Flavoproteins"/>
    <property type="match status" value="1"/>
</dbReference>
<dbReference type="RefSeq" id="WP_274054559.1">
    <property type="nucleotide sequence ID" value="NZ_CP059693.1"/>
</dbReference>
<keyword evidence="2" id="KW-0285">Flavoprotein</keyword>
<organism evidence="4 5">
    <name type="scientific">Thalassomonas haliotis</name>
    <dbReference type="NCBI Taxonomy" id="485448"/>
    <lineage>
        <taxon>Bacteria</taxon>
        <taxon>Pseudomonadati</taxon>
        <taxon>Pseudomonadota</taxon>
        <taxon>Gammaproteobacteria</taxon>
        <taxon>Alteromonadales</taxon>
        <taxon>Colwelliaceae</taxon>
        <taxon>Thalassomonas</taxon>
    </lineage>
</organism>
<sequence>MKKILAFSGSNHSQSIHQHLIDFAASKVANNAVSVIDLKQFPLPVYSQDIEARGLPDAAKDLRQLMAEYDALMIASPEHNGSMPAFLKNIIDWLSRVAEPGQPFFGDISKPVLLLSTSPGQSGGATNLKHMAELMPWWGGEVKGCYSLGNYHEKCIDGVFNQSTDQALTETVHSFETTLR</sequence>
<dbReference type="InterPro" id="IPR005025">
    <property type="entry name" value="FMN_Rdtase-like_dom"/>
</dbReference>
<comment type="cofactor">
    <cofactor evidence="1">
        <name>FMN</name>
        <dbReference type="ChEBI" id="CHEBI:58210"/>
    </cofactor>
</comment>
<accession>A0ABY7VK10</accession>
<dbReference type="EMBL" id="CP059693">
    <property type="protein sequence ID" value="WDE14072.1"/>
    <property type="molecule type" value="Genomic_DNA"/>
</dbReference>